<dbReference type="Proteomes" id="UP000692954">
    <property type="component" value="Unassembled WGS sequence"/>
</dbReference>
<sequence length="235" mass="27826">MYQSKLFRTPNIECLLLHLNSHSNLDDLFSCDFFQRKVWTVNDKYTPMKYIKMLTNLIFSQYLNNFENFEKVTTTLNCLQKIHQSLEQKATYILTHAPKKQCSSSYQRSDLDKAVTQKILKFKWQSKVQVAIISNQMMLPFLLFQQLILPKHLILFAKIMNSFSIEFSQFPEQFQNSINQFNIEQQRINGLGPFKLTVQQSLNTQEIFHIAIKFNSIMNYYISCLKLFVKDYQGI</sequence>
<keyword evidence="2" id="KW-1185">Reference proteome</keyword>
<organism evidence="1 2">
    <name type="scientific">Paramecium sonneborni</name>
    <dbReference type="NCBI Taxonomy" id="65129"/>
    <lineage>
        <taxon>Eukaryota</taxon>
        <taxon>Sar</taxon>
        <taxon>Alveolata</taxon>
        <taxon>Ciliophora</taxon>
        <taxon>Intramacronucleata</taxon>
        <taxon>Oligohymenophorea</taxon>
        <taxon>Peniculida</taxon>
        <taxon>Parameciidae</taxon>
        <taxon>Paramecium</taxon>
    </lineage>
</organism>
<protein>
    <submittedName>
        <fullName evidence="1">Uncharacterized protein</fullName>
    </submittedName>
</protein>
<comment type="caution">
    <text evidence="1">The sequence shown here is derived from an EMBL/GenBank/DDBJ whole genome shotgun (WGS) entry which is preliminary data.</text>
</comment>
<accession>A0A8S1RWT0</accession>
<dbReference type="AlphaFoldDB" id="A0A8S1RWT0"/>
<dbReference type="EMBL" id="CAJJDN010000514">
    <property type="protein sequence ID" value="CAD8131365.1"/>
    <property type="molecule type" value="Genomic_DNA"/>
</dbReference>
<evidence type="ECO:0000313" key="1">
    <source>
        <dbReference type="EMBL" id="CAD8131365.1"/>
    </source>
</evidence>
<gene>
    <name evidence="1" type="ORF">PSON_ATCC_30995.1.T5140002</name>
</gene>
<proteinExistence type="predicted"/>
<reference evidence="1" key="1">
    <citation type="submission" date="2021-01" db="EMBL/GenBank/DDBJ databases">
        <authorList>
            <consortium name="Genoscope - CEA"/>
            <person name="William W."/>
        </authorList>
    </citation>
    <scope>NUCLEOTIDE SEQUENCE</scope>
</reference>
<name>A0A8S1RWT0_9CILI</name>
<evidence type="ECO:0000313" key="2">
    <source>
        <dbReference type="Proteomes" id="UP000692954"/>
    </source>
</evidence>